<keyword evidence="3" id="KW-1185">Reference proteome</keyword>
<evidence type="ECO:0000313" key="3">
    <source>
        <dbReference type="Proteomes" id="UP001162135"/>
    </source>
</evidence>
<accession>A0ABT6I7D1</accession>
<comment type="similarity">
    <text evidence="1">Belongs to the UPF0161 family.</text>
</comment>
<sequence length="86" mass="9896">MATWLFIGLIQLYRYGISPVIGPRCRFWPTCSNYALEAINLHGPWRGTWLAIRRLLKCHPFHPGGVDPVPASHHRKCPCHQANHQK</sequence>
<dbReference type="SMART" id="SM01234">
    <property type="entry name" value="Haemolytic"/>
    <property type="match status" value="1"/>
</dbReference>
<dbReference type="HAMAP" id="MF_00386">
    <property type="entry name" value="UPF0161_YidD"/>
    <property type="match status" value="1"/>
</dbReference>
<dbReference type="PANTHER" id="PTHR33383">
    <property type="entry name" value="MEMBRANE PROTEIN INSERTION EFFICIENCY FACTOR-RELATED"/>
    <property type="match status" value="1"/>
</dbReference>
<protein>
    <recommendedName>
        <fullName evidence="1">Putative membrane protein insertion efficiency factor</fullName>
    </recommendedName>
</protein>
<comment type="function">
    <text evidence="1">Could be involved in insertion of integral membrane proteins into the membrane.</text>
</comment>
<dbReference type="InterPro" id="IPR002696">
    <property type="entry name" value="Membr_insert_effic_factor_YidD"/>
</dbReference>
<evidence type="ECO:0000313" key="2">
    <source>
        <dbReference type="EMBL" id="MDH4573165.1"/>
    </source>
</evidence>
<name>A0ABT6I7D1_9GAMM</name>
<gene>
    <name evidence="2" type="ORF">CUR86_12405</name>
</gene>
<dbReference type="Proteomes" id="UP001162135">
    <property type="component" value="Unassembled WGS sequence"/>
</dbReference>
<dbReference type="PANTHER" id="PTHR33383:SF1">
    <property type="entry name" value="MEMBRANE PROTEIN INSERTION EFFICIENCY FACTOR-RELATED"/>
    <property type="match status" value="1"/>
</dbReference>
<keyword evidence="1" id="KW-1003">Cell membrane</keyword>
<evidence type="ECO:0000256" key="1">
    <source>
        <dbReference type="HAMAP-Rule" id="MF_00386"/>
    </source>
</evidence>
<dbReference type="NCBIfam" id="TIGR00278">
    <property type="entry name" value="membrane protein insertion efficiency factor YidD"/>
    <property type="match status" value="1"/>
</dbReference>
<comment type="caution">
    <text evidence="2">The sequence shown here is derived from an EMBL/GenBank/DDBJ whole genome shotgun (WGS) entry which is preliminary data.</text>
</comment>
<keyword evidence="1" id="KW-0472">Membrane</keyword>
<comment type="subcellular location">
    <subcellularLocation>
        <location evidence="1">Cell membrane</location>
        <topology evidence="1">Peripheral membrane protein</topology>
        <orientation evidence="1">Cytoplasmic side</orientation>
    </subcellularLocation>
</comment>
<reference evidence="2" key="1">
    <citation type="journal article" date="2015" name="Antonie Van Leeuwenhoek">
        <title>Comparative 16S rRNA signatures and multilocus sequence analysis for the genus Salinicola and description of Salinicola acroporae sp. nov., isolated from coral Acropora digitifera.</title>
        <authorList>
            <person name="Lepcha R.T."/>
            <person name="Poddar A."/>
            <person name="Schumann P."/>
            <person name="Das S.K."/>
        </authorList>
    </citation>
    <scope>NUCLEOTIDE SEQUENCE</scope>
    <source>
        <strain evidence="2">S4-41</strain>
    </source>
</reference>
<dbReference type="Pfam" id="PF01809">
    <property type="entry name" value="YidD"/>
    <property type="match status" value="1"/>
</dbReference>
<reference evidence="2" key="2">
    <citation type="submission" date="2017-11" db="EMBL/GenBank/DDBJ databases">
        <authorList>
            <person name="Das S.K."/>
        </authorList>
    </citation>
    <scope>NUCLEOTIDE SEQUENCE</scope>
    <source>
        <strain evidence="2">S4-41</strain>
    </source>
</reference>
<organism evidence="2 3">
    <name type="scientific">Salinicola acroporae</name>
    <dbReference type="NCBI Taxonomy" id="1541440"/>
    <lineage>
        <taxon>Bacteria</taxon>
        <taxon>Pseudomonadati</taxon>
        <taxon>Pseudomonadota</taxon>
        <taxon>Gammaproteobacteria</taxon>
        <taxon>Oceanospirillales</taxon>
        <taxon>Halomonadaceae</taxon>
        <taxon>Salinicola</taxon>
    </lineage>
</organism>
<proteinExistence type="inferred from homology"/>
<dbReference type="EMBL" id="PGFS01000001">
    <property type="protein sequence ID" value="MDH4573165.1"/>
    <property type="molecule type" value="Genomic_DNA"/>
</dbReference>